<comment type="caution">
    <text evidence="3">The sequence shown here is derived from an EMBL/GenBank/DDBJ whole genome shotgun (WGS) entry which is preliminary data.</text>
</comment>
<feature type="region of interest" description="Disordered" evidence="1">
    <location>
        <begin position="63"/>
        <end position="98"/>
    </location>
</feature>
<evidence type="ECO:0000313" key="3">
    <source>
        <dbReference type="EMBL" id="GAA2629381.1"/>
    </source>
</evidence>
<reference evidence="4" key="1">
    <citation type="journal article" date="2019" name="Int. J. Syst. Evol. Microbiol.">
        <title>The Global Catalogue of Microorganisms (GCM) 10K type strain sequencing project: providing services to taxonomists for standard genome sequencing and annotation.</title>
        <authorList>
            <consortium name="The Broad Institute Genomics Platform"/>
            <consortium name="The Broad Institute Genome Sequencing Center for Infectious Disease"/>
            <person name="Wu L."/>
            <person name="Ma J."/>
        </authorList>
    </citation>
    <scope>NUCLEOTIDE SEQUENCE [LARGE SCALE GENOMIC DNA]</scope>
    <source>
        <strain evidence="4">JCM 6833</strain>
    </source>
</reference>
<feature type="chain" id="PRO_5047478994" description="Secreted protein" evidence="2">
    <location>
        <begin position="28"/>
        <end position="98"/>
    </location>
</feature>
<protein>
    <recommendedName>
        <fullName evidence="5">Secreted protein</fullName>
    </recommendedName>
</protein>
<keyword evidence="4" id="KW-1185">Reference proteome</keyword>
<feature type="signal peptide" evidence="2">
    <location>
        <begin position="1"/>
        <end position="27"/>
    </location>
</feature>
<name>A0ABP6D0A4_9ACTN</name>
<dbReference type="RefSeq" id="WP_344547590.1">
    <property type="nucleotide sequence ID" value="NZ_BAAATD010000014.1"/>
</dbReference>
<proteinExistence type="predicted"/>
<accession>A0ABP6D0A4</accession>
<gene>
    <name evidence="3" type="ORF">GCM10010411_78690</name>
</gene>
<sequence length="98" mass="10146">MMKRLAATGMMTLCAGAVLMGATPALAGDEGGDGNENNQIVGILTCRDVNVSLIVTIDDILSKTTDKGDCNNGSANDDSGHEHSGDDGNGNNFHHDRD</sequence>
<evidence type="ECO:0000256" key="2">
    <source>
        <dbReference type="SAM" id="SignalP"/>
    </source>
</evidence>
<evidence type="ECO:0008006" key="5">
    <source>
        <dbReference type="Google" id="ProtNLM"/>
    </source>
</evidence>
<keyword evidence="2" id="KW-0732">Signal</keyword>
<dbReference type="EMBL" id="BAAATD010000014">
    <property type="protein sequence ID" value="GAA2629381.1"/>
    <property type="molecule type" value="Genomic_DNA"/>
</dbReference>
<organism evidence="3 4">
    <name type="scientific">Actinomadura fulvescens</name>
    <dbReference type="NCBI Taxonomy" id="46160"/>
    <lineage>
        <taxon>Bacteria</taxon>
        <taxon>Bacillati</taxon>
        <taxon>Actinomycetota</taxon>
        <taxon>Actinomycetes</taxon>
        <taxon>Streptosporangiales</taxon>
        <taxon>Thermomonosporaceae</taxon>
        <taxon>Actinomadura</taxon>
    </lineage>
</organism>
<evidence type="ECO:0000313" key="4">
    <source>
        <dbReference type="Proteomes" id="UP001501509"/>
    </source>
</evidence>
<evidence type="ECO:0000256" key="1">
    <source>
        <dbReference type="SAM" id="MobiDB-lite"/>
    </source>
</evidence>
<dbReference type="Proteomes" id="UP001501509">
    <property type="component" value="Unassembled WGS sequence"/>
</dbReference>